<organism evidence="3 4">
    <name type="scientific">Pseudoatta argentina</name>
    <dbReference type="NCBI Taxonomy" id="621737"/>
    <lineage>
        <taxon>Eukaryota</taxon>
        <taxon>Metazoa</taxon>
        <taxon>Ecdysozoa</taxon>
        <taxon>Arthropoda</taxon>
        <taxon>Hexapoda</taxon>
        <taxon>Insecta</taxon>
        <taxon>Pterygota</taxon>
        <taxon>Neoptera</taxon>
        <taxon>Endopterygota</taxon>
        <taxon>Hymenoptera</taxon>
        <taxon>Apocrita</taxon>
        <taxon>Aculeata</taxon>
        <taxon>Formicoidea</taxon>
        <taxon>Formicidae</taxon>
        <taxon>Myrmicinae</taxon>
        <taxon>Pseudoatta</taxon>
    </lineage>
</organism>
<feature type="compositionally biased region" description="Polar residues" evidence="1">
    <location>
        <begin position="424"/>
        <end position="437"/>
    </location>
</feature>
<feature type="non-terminal residue" evidence="3">
    <location>
        <position position="1"/>
    </location>
</feature>
<dbReference type="PROSITE" id="PS50994">
    <property type="entry name" value="INTEGRASE"/>
    <property type="match status" value="1"/>
</dbReference>
<dbReference type="InterPro" id="IPR036397">
    <property type="entry name" value="RNaseH_sf"/>
</dbReference>
<feature type="non-terminal residue" evidence="3">
    <location>
        <position position="445"/>
    </location>
</feature>
<protein>
    <submittedName>
        <fullName evidence="3">POL4 protein</fullName>
    </submittedName>
</protein>
<proteinExistence type="predicted"/>
<reference evidence="3" key="1">
    <citation type="submission" date="2020-02" db="EMBL/GenBank/DDBJ databases">
        <title>Relaxed selection underlies rapid genomic changes in the transitions from sociality to social parasitism in ants.</title>
        <authorList>
            <person name="Bi X."/>
        </authorList>
    </citation>
    <scope>NUCLEOTIDE SEQUENCE</scope>
    <source>
        <strain evidence="3">BGI-DK2014c</strain>
        <tissue evidence="3">Whole body</tissue>
    </source>
</reference>
<dbReference type="AlphaFoldDB" id="A0A836FGV6"/>
<evidence type="ECO:0000313" key="3">
    <source>
        <dbReference type="EMBL" id="KAG5318833.1"/>
    </source>
</evidence>
<feature type="region of interest" description="Disordered" evidence="1">
    <location>
        <begin position="418"/>
        <end position="445"/>
    </location>
</feature>
<dbReference type="InterPro" id="IPR050951">
    <property type="entry name" value="Retrovirus_Pol_polyprotein"/>
</dbReference>
<dbReference type="GO" id="GO:0003676">
    <property type="term" value="F:nucleic acid binding"/>
    <property type="evidence" value="ECO:0007669"/>
    <property type="project" value="InterPro"/>
</dbReference>
<accession>A0A836FGV6</accession>
<feature type="region of interest" description="Disordered" evidence="1">
    <location>
        <begin position="119"/>
        <end position="138"/>
    </location>
</feature>
<gene>
    <name evidence="3" type="primary">Pol_26</name>
    <name evidence="3" type="ORF">G6Z78_0011441</name>
</gene>
<dbReference type="InterPro" id="IPR001584">
    <property type="entry name" value="Integrase_cat-core"/>
</dbReference>
<feature type="compositionally biased region" description="Basic and acidic residues" evidence="1">
    <location>
        <begin position="129"/>
        <end position="138"/>
    </location>
</feature>
<dbReference type="GO" id="GO:0015074">
    <property type="term" value="P:DNA integration"/>
    <property type="evidence" value="ECO:0007669"/>
    <property type="project" value="InterPro"/>
</dbReference>
<dbReference type="PANTHER" id="PTHR37984">
    <property type="entry name" value="PROTEIN CBG26694"/>
    <property type="match status" value="1"/>
</dbReference>
<keyword evidence="4" id="KW-1185">Reference proteome</keyword>
<dbReference type="PANTHER" id="PTHR37984:SF15">
    <property type="entry name" value="INTEGRASE CATALYTIC DOMAIN-CONTAINING PROTEIN"/>
    <property type="match status" value="1"/>
</dbReference>
<evidence type="ECO:0000256" key="1">
    <source>
        <dbReference type="SAM" id="MobiDB-lite"/>
    </source>
</evidence>
<feature type="domain" description="Integrase catalytic" evidence="2">
    <location>
        <begin position="254"/>
        <end position="434"/>
    </location>
</feature>
<evidence type="ECO:0000259" key="2">
    <source>
        <dbReference type="PROSITE" id="PS50994"/>
    </source>
</evidence>
<evidence type="ECO:0000313" key="4">
    <source>
        <dbReference type="Proteomes" id="UP000668214"/>
    </source>
</evidence>
<dbReference type="Proteomes" id="UP000668214">
    <property type="component" value="Unassembled WGS sequence"/>
</dbReference>
<comment type="caution">
    <text evidence="3">The sequence shown here is derived from an EMBL/GenBank/DDBJ whole genome shotgun (WGS) entry which is preliminary data.</text>
</comment>
<name>A0A836FGV6_9HYME</name>
<dbReference type="SUPFAM" id="SSF53098">
    <property type="entry name" value="Ribonuclease H-like"/>
    <property type="match status" value="1"/>
</dbReference>
<dbReference type="Gene3D" id="3.30.420.10">
    <property type="entry name" value="Ribonuclease H-like superfamily/Ribonuclease H"/>
    <property type="match status" value="1"/>
</dbReference>
<sequence length="445" mass="50698">MSKKMSDVERKYPSYELTIVEALAVMKLEHWVGTRMKHVDTLSRIPVIMLPECYQNVTGHDIILRIKKAQDADRSSKFGSPNYIISDREASFTLTEFESQIKRINRIIIPVLAKMSLEESTNDNEEENQEKKEFEEGHKIQKLKGKTGLIIVNDQIMENNILDSRELLFLRKDNVAHFVDTNGRPLDLGSQKLFERNEMPCLGDLALGKAKVIKYKKHYHLALPVSEGQREGPTMTLTQTFAVIKDLRFVTENLKLETVSIAKTDYVNNVLWSNIKTALQLVIVDSTAKLITCNVLVKYPPKENIKSDVQRYIQQCLKIAEAFVDRFICVLEAPKAILTDQGRTFISELMKKIAKIFRIRKFRTTAFHPQSNGSLERSHHSLGEYLKQYADSSEPKDSLLFSLEYLEPPREDHNSEVFRAAQGANPSNASRGPTSPSLVAGTRDL</sequence>
<dbReference type="InterPro" id="IPR012337">
    <property type="entry name" value="RNaseH-like_sf"/>
</dbReference>
<dbReference type="EMBL" id="JAANIA010001796">
    <property type="protein sequence ID" value="KAG5318833.1"/>
    <property type="molecule type" value="Genomic_DNA"/>
</dbReference>